<sequence>MLLYIIAMVKLFFFIIYCSPDFPLVSVFKFLNVHLEVRCTNLCTDGGRASGIWLAGPGLCSRGQFVFYYIGYFTFAVVVNPHWRRMKWRGRDTERNMDMREKHVFGCLPQMLDQGRDRAYNQDACP</sequence>
<organism evidence="2 3">
    <name type="scientific">Pipistrellus kuhlii</name>
    <name type="common">Kuhl's pipistrelle</name>
    <dbReference type="NCBI Taxonomy" id="59472"/>
    <lineage>
        <taxon>Eukaryota</taxon>
        <taxon>Metazoa</taxon>
        <taxon>Chordata</taxon>
        <taxon>Craniata</taxon>
        <taxon>Vertebrata</taxon>
        <taxon>Euteleostomi</taxon>
        <taxon>Mammalia</taxon>
        <taxon>Eutheria</taxon>
        <taxon>Laurasiatheria</taxon>
        <taxon>Chiroptera</taxon>
        <taxon>Yangochiroptera</taxon>
        <taxon>Vespertilionidae</taxon>
        <taxon>Pipistrellus</taxon>
    </lineage>
</organism>
<evidence type="ECO:0000313" key="3">
    <source>
        <dbReference type="Proteomes" id="UP000558488"/>
    </source>
</evidence>
<comment type="caution">
    <text evidence="2">The sequence shown here is derived from an EMBL/GenBank/DDBJ whole genome shotgun (WGS) entry which is preliminary data.</text>
</comment>
<keyword evidence="3" id="KW-1185">Reference proteome</keyword>
<dbReference type="EMBL" id="JACAGB010000003">
    <property type="protein sequence ID" value="KAF6374399.1"/>
    <property type="molecule type" value="Genomic_DNA"/>
</dbReference>
<dbReference type="Proteomes" id="UP000558488">
    <property type="component" value="Unassembled WGS sequence"/>
</dbReference>
<evidence type="ECO:0000256" key="1">
    <source>
        <dbReference type="SAM" id="Phobius"/>
    </source>
</evidence>
<accession>A0A7J7ZJX6</accession>
<feature type="transmembrane region" description="Helical" evidence="1">
    <location>
        <begin position="66"/>
        <end position="83"/>
    </location>
</feature>
<keyword evidence="1" id="KW-0812">Transmembrane</keyword>
<keyword evidence="1" id="KW-0472">Membrane</keyword>
<protein>
    <submittedName>
        <fullName evidence="2">Uncharacterized protein</fullName>
    </submittedName>
</protein>
<dbReference type="AlphaFoldDB" id="A0A7J7ZJX6"/>
<gene>
    <name evidence="2" type="ORF">mPipKuh1_009618</name>
</gene>
<name>A0A7J7ZJX6_PIPKU</name>
<proteinExistence type="predicted"/>
<reference evidence="2 3" key="1">
    <citation type="journal article" date="2020" name="Nature">
        <title>Six reference-quality genomes reveal evolution of bat adaptations.</title>
        <authorList>
            <person name="Jebb D."/>
            <person name="Huang Z."/>
            <person name="Pippel M."/>
            <person name="Hughes G.M."/>
            <person name="Lavrichenko K."/>
            <person name="Devanna P."/>
            <person name="Winkler S."/>
            <person name="Jermiin L.S."/>
            <person name="Skirmuntt E.C."/>
            <person name="Katzourakis A."/>
            <person name="Burkitt-Gray L."/>
            <person name="Ray D.A."/>
            <person name="Sullivan K.A.M."/>
            <person name="Roscito J.G."/>
            <person name="Kirilenko B.M."/>
            <person name="Davalos L.M."/>
            <person name="Corthals A.P."/>
            <person name="Power M.L."/>
            <person name="Jones G."/>
            <person name="Ransome R.D."/>
            <person name="Dechmann D.K.N."/>
            <person name="Locatelli A.G."/>
            <person name="Puechmaille S.J."/>
            <person name="Fedrigo O."/>
            <person name="Jarvis E.D."/>
            <person name="Hiller M."/>
            <person name="Vernes S.C."/>
            <person name="Myers E.W."/>
            <person name="Teeling E.C."/>
        </authorList>
    </citation>
    <scope>NUCLEOTIDE SEQUENCE [LARGE SCALE GENOMIC DNA]</scope>
    <source>
        <strain evidence="2">MPipKuh1</strain>
        <tissue evidence="2">Flight muscle</tissue>
    </source>
</reference>
<keyword evidence="1" id="KW-1133">Transmembrane helix</keyword>
<evidence type="ECO:0000313" key="2">
    <source>
        <dbReference type="EMBL" id="KAF6374399.1"/>
    </source>
</evidence>